<dbReference type="InterPro" id="IPR018062">
    <property type="entry name" value="HTH_AraC-typ_CS"/>
</dbReference>
<dbReference type="InterPro" id="IPR029442">
    <property type="entry name" value="GyrI-like"/>
</dbReference>
<proteinExistence type="predicted"/>
<evidence type="ECO:0000256" key="1">
    <source>
        <dbReference type="ARBA" id="ARBA00023015"/>
    </source>
</evidence>
<dbReference type="SUPFAM" id="SSF55136">
    <property type="entry name" value="Probable bacterial effector-binding domain"/>
    <property type="match status" value="1"/>
</dbReference>
<dbReference type="SMART" id="SM00871">
    <property type="entry name" value="AraC_E_bind"/>
    <property type="match status" value="1"/>
</dbReference>
<dbReference type="InterPro" id="IPR009057">
    <property type="entry name" value="Homeodomain-like_sf"/>
</dbReference>
<dbReference type="Gene3D" id="1.10.10.60">
    <property type="entry name" value="Homeodomain-like"/>
    <property type="match status" value="2"/>
</dbReference>
<accession>A0A173SG69</accession>
<evidence type="ECO:0000256" key="2">
    <source>
        <dbReference type="ARBA" id="ARBA00023125"/>
    </source>
</evidence>
<dbReference type="InterPro" id="IPR018060">
    <property type="entry name" value="HTH_AraC"/>
</dbReference>
<organism evidence="5 6">
    <name type="scientific">Anaerobutyricum hallii</name>
    <dbReference type="NCBI Taxonomy" id="39488"/>
    <lineage>
        <taxon>Bacteria</taxon>
        <taxon>Bacillati</taxon>
        <taxon>Bacillota</taxon>
        <taxon>Clostridia</taxon>
        <taxon>Lachnospirales</taxon>
        <taxon>Lachnospiraceae</taxon>
        <taxon>Anaerobutyricum</taxon>
    </lineage>
</organism>
<dbReference type="OrthoDB" id="9782503at2"/>
<dbReference type="Pfam" id="PF06445">
    <property type="entry name" value="GyrI-like"/>
    <property type="match status" value="1"/>
</dbReference>
<dbReference type="AlphaFoldDB" id="A0A173SG69"/>
<dbReference type="Gene3D" id="3.20.80.10">
    <property type="entry name" value="Regulatory factor, effector binding domain"/>
    <property type="match status" value="1"/>
</dbReference>
<reference evidence="5 6" key="1">
    <citation type="submission" date="2015-09" db="EMBL/GenBank/DDBJ databases">
        <authorList>
            <consortium name="Pathogen Informatics"/>
        </authorList>
    </citation>
    <scope>NUCLEOTIDE SEQUENCE [LARGE SCALE GENOMIC DNA]</scope>
    <source>
        <strain evidence="5 6">2789STDY5834966</strain>
    </source>
</reference>
<dbReference type="SUPFAM" id="SSF46689">
    <property type="entry name" value="Homeodomain-like"/>
    <property type="match status" value="2"/>
</dbReference>
<dbReference type="PANTHER" id="PTHR40055:SF1">
    <property type="entry name" value="TRANSCRIPTIONAL REGULATOR YGIV-RELATED"/>
    <property type="match status" value="1"/>
</dbReference>
<keyword evidence="2" id="KW-0238">DNA-binding</keyword>
<dbReference type="PROSITE" id="PS00041">
    <property type="entry name" value="HTH_ARAC_FAMILY_1"/>
    <property type="match status" value="1"/>
</dbReference>
<evidence type="ECO:0000256" key="3">
    <source>
        <dbReference type="ARBA" id="ARBA00023163"/>
    </source>
</evidence>
<feature type="domain" description="HTH araC/xylS-type" evidence="4">
    <location>
        <begin position="15"/>
        <end position="113"/>
    </location>
</feature>
<dbReference type="InterPro" id="IPR010499">
    <property type="entry name" value="AraC_E-bd"/>
</dbReference>
<dbReference type="SMART" id="SM00342">
    <property type="entry name" value="HTH_ARAC"/>
    <property type="match status" value="1"/>
</dbReference>
<evidence type="ECO:0000313" key="5">
    <source>
        <dbReference type="EMBL" id="CUM88775.1"/>
    </source>
</evidence>
<gene>
    <name evidence="5" type="primary">rob_1</name>
    <name evidence="5" type="ORF">ERS852578_00869</name>
</gene>
<dbReference type="InterPro" id="IPR050908">
    <property type="entry name" value="SmbC-like"/>
</dbReference>
<dbReference type="InterPro" id="IPR011256">
    <property type="entry name" value="Reg_factor_effector_dom_sf"/>
</dbReference>
<keyword evidence="3" id="KW-0804">Transcription</keyword>
<keyword evidence="1" id="KW-0805">Transcription regulation</keyword>
<dbReference type="GO" id="GO:0003700">
    <property type="term" value="F:DNA-binding transcription factor activity"/>
    <property type="evidence" value="ECO:0007669"/>
    <property type="project" value="InterPro"/>
</dbReference>
<evidence type="ECO:0000313" key="6">
    <source>
        <dbReference type="Proteomes" id="UP000095390"/>
    </source>
</evidence>
<protein>
    <submittedName>
        <fullName evidence="5">Right origin-binding protein</fullName>
    </submittedName>
</protein>
<dbReference type="PANTHER" id="PTHR40055">
    <property type="entry name" value="TRANSCRIPTIONAL REGULATOR YGIV-RELATED"/>
    <property type="match status" value="1"/>
</dbReference>
<sequence length="289" mass="34423">MKDKESTTIRKAVINQAINYIFEHIDEDITVEDVAKYCSYSKYHLMRMFKEDMDEALYQFIKRVRLERSAWRLKVEKERSITEIGETYGYSSSNFATAFKKHLDISPADYRRHSERMVEESSFSHGIKLNELDDAEKRITIEYLEPFTVLYERKKGNYHNLSDEWCDFIEKYKYFSTEDTLYIECTIDDPSITDENSCMYELCQTVIPDHPALKAHPEIMCHDFEGGKYAVYHFKGIPQLLFMVYQEIFCRWLSKTGNELDERPIIDIYRKIEESGYMEIDICFPLKTK</sequence>
<dbReference type="RefSeq" id="WP_055182557.1">
    <property type="nucleotide sequence ID" value="NZ_CYYC01000008.1"/>
</dbReference>
<evidence type="ECO:0000259" key="4">
    <source>
        <dbReference type="PROSITE" id="PS01124"/>
    </source>
</evidence>
<dbReference type="Proteomes" id="UP000095390">
    <property type="component" value="Unassembled WGS sequence"/>
</dbReference>
<dbReference type="PROSITE" id="PS01124">
    <property type="entry name" value="HTH_ARAC_FAMILY_2"/>
    <property type="match status" value="1"/>
</dbReference>
<dbReference type="Pfam" id="PF12833">
    <property type="entry name" value="HTH_18"/>
    <property type="match status" value="1"/>
</dbReference>
<dbReference type="GO" id="GO:0043565">
    <property type="term" value="F:sequence-specific DNA binding"/>
    <property type="evidence" value="ECO:0007669"/>
    <property type="project" value="InterPro"/>
</dbReference>
<name>A0A173SG69_9FIRM</name>
<dbReference type="EMBL" id="CYYC01000008">
    <property type="protein sequence ID" value="CUM88775.1"/>
    <property type="molecule type" value="Genomic_DNA"/>
</dbReference>